<dbReference type="GO" id="GO:0016747">
    <property type="term" value="F:acyltransferase activity, transferring groups other than amino-acyl groups"/>
    <property type="evidence" value="ECO:0007669"/>
    <property type="project" value="InterPro"/>
</dbReference>
<reference evidence="4 5" key="1">
    <citation type="submission" date="2019-03" db="EMBL/GenBank/DDBJ databases">
        <title>Diversity of the mouse oral microbiome.</title>
        <authorList>
            <person name="Joseph S."/>
            <person name="Aduse-Opoku J."/>
            <person name="Curtis M."/>
            <person name="Wade W."/>
            <person name="Hashim A."/>
        </authorList>
    </citation>
    <scope>NUCLEOTIDE SEQUENCE [LARGE SCALE GENOMIC DNA]</scope>
    <source>
        <strain evidence="5">irhom_31</strain>
    </source>
</reference>
<dbReference type="OrthoDB" id="143110at2"/>
<dbReference type="PANTHER" id="PTHR43877:SF2">
    <property type="entry name" value="AMINOALKYLPHOSPHONATE N-ACETYLTRANSFERASE-RELATED"/>
    <property type="match status" value="1"/>
</dbReference>
<accession>A0A4Y9F185</accession>
<evidence type="ECO:0000313" key="4">
    <source>
        <dbReference type="EMBL" id="TFU20947.1"/>
    </source>
</evidence>
<dbReference type="Proteomes" id="UP000297951">
    <property type="component" value="Unassembled WGS sequence"/>
</dbReference>
<dbReference type="InterPro" id="IPR050832">
    <property type="entry name" value="Bact_Acetyltransf"/>
</dbReference>
<gene>
    <name evidence="4" type="ORF">E4U03_10295</name>
</gene>
<dbReference type="InterPro" id="IPR016181">
    <property type="entry name" value="Acyl_CoA_acyltransferase"/>
</dbReference>
<protein>
    <submittedName>
        <fullName evidence="4">N-acetyltransferase</fullName>
    </submittedName>
</protein>
<sequence>MPHILRPAVLADVPALSAFASAHFPDAAPSVVPREFVAAFVSENLDEASFTRYIETGAYSFTLAVNEAGDIIAYFGIDHEAPQPAEIPGKAAYLSKFYLSAETRGTGLARELMDAAIAAARADGKDGLHLGTHQLNHRAQAFYEKMGFTRVGERTFQLTDTEIAHDYIYYLSI</sequence>
<organism evidence="4 5">
    <name type="scientific">Rothia nasimurium</name>
    <dbReference type="NCBI Taxonomy" id="85336"/>
    <lineage>
        <taxon>Bacteria</taxon>
        <taxon>Bacillati</taxon>
        <taxon>Actinomycetota</taxon>
        <taxon>Actinomycetes</taxon>
        <taxon>Micrococcales</taxon>
        <taxon>Micrococcaceae</taxon>
        <taxon>Rothia</taxon>
    </lineage>
</organism>
<proteinExistence type="predicted"/>
<keyword evidence="1 4" id="KW-0808">Transferase</keyword>
<dbReference type="InterPro" id="IPR000182">
    <property type="entry name" value="GNAT_dom"/>
</dbReference>
<keyword evidence="2" id="KW-0012">Acyltransferase</keyword>
<evidence type="ECO:0000256" key="2">
    <source>
        <dbReference type="ARBA" id="ARBA00023315"/>
    </source>
</evidence>
<evidence type="ECO:0000256" key="1">
    <source>
        <dbReference type="ARBA" id="ARBA00022679"/>
    </source>
</evidence>
<dbReference type="Pfam" id="PF00583">
    <property type="entry name" value="Acetyltransf_1"/>
    <property type="match status" value="1"/>
</dbReference>
<dbReference type="RefSeq" id="WP_135013584.1">
    <property type="nucleotide sequence ID" value="NZ_JADGLK010000043.1"/>
</dbReference>
<dbReference type="AlphaFoldDB" id="A0A4Y9F185"/>
<feature type="domain" description="N-acetyltransferase" evidence="3">
    <location>
        <begin position="3"/>
        <end position="173"/>
    </location>
</feature>
<comment type="caution">
    <text evidence="4">The sequence shown here is derived from an EMBL/GenBank/DDBJ whole genome shotgun (WGS) entry which is preliminary data.</text>
</comment>
<dbReference type="EMBL" id="SPQC01000043">
    <property type="protein sequence ID" value="TFU20947.1"/>
    <property type="molecule type" value="Genomic_DNA"/>
</dbReference>
<dbReference type="SUPFAM" id="SSF55729">
    <property type="entry name" value="Acyl-CoA N-acyltransferases (Nat)"/>
    <property type="match status" value="1"/>
</dbReference>
<dbReference type="PANTHER" id="PTHR43877">
    <property type="entry name" value="AMINOALKYLPHOSPHONATE N-ACETYLTRANSFERASE-RELATED-RELATED"/>
    <property type="match status" value="1"/>
</dbReference>
<dbReference type="PROSITE" id="PS51186">
    <property type="entry name" value="GNAT"/>
    <property type="match status" value="1"/>
</dbReference>
<name>A0A4Y9F185_9MICC</name>
<dbReference type="Gene3D" id="3.40.630.30">
    <property type="match status" value="1"/>
</dbReference>
<evidence type="ECO:0000259" key="3">
    <source>
        <dbReference type="PROSITE" id="PS51186"/>
    </source>
</evidence>
<evidence type="ECO:0000313" key="5">
    <source>
        <dbReference type="Proteomes" id="UP000297951"/>
    </source>
</evidence>